<dbReference type="EMBL" id="JAVDQX010000004">
    <property type="protein sequence ID" value="MDR6460536.1"/>
    <property type="molecule type" value="Genomic_DNA"/>
</dbReference>
<name>A0ACC6JBU2_9FLAO</name>
<protein>
    <submittedName>
        <fullName evidence="1">Uncharacterized protein</fullName>
    </submittedName>
</protein>
<evidence type="ECO:0000313" key="1">
    <source>
        <dbReference type="EMBL" id="MDR6460536.1"/>
    </source>
</evidence>
<proteinExistence type="predicted"/>
<sequence length="31" mass="3618">MDKKLVVLSVLNMINFNINLNYLVKNKLNVI</sequence>
<evidence type="ECO:0000313" key="2">
    <source>
        <dbReference type="Proteomes" id="UP001184833"/>
    </source>
</evidence>
<organism evidence="1 2">
    <name type="scientific">Chryseobacterium vietnamense</name>
    <dbReference type="NCBI Taxonomy" id="866785"/>
    <lineage>
        <taxon>Bacteria</taxon>
        <taxon>Pseudomonadati</taxon>
        <taxon>Bacteroidota</taxon>
        <taxon>Flavobacteriia</taxon>
        <taxon>Flavobacteriales</taxon>
        <taxon>Weeksellaceae</taxon>
        <taxon>Chryseobacterium group</taxon>
        <taxon>Chryseobacterium</taxon>
    </lineage>
</organism>
<accession>A0ACC6JBU2</accession>
<reference evidence="1" key="1">
    <citation type="submission" date="2023-07" db="EMBL/GenBank/DDBJ databases">
        <title>Sorghum-associated microbial communities from plants grown in Nebraska, USA.</title>
        <authorList>
            <person name="Schachtman D."/>
        </authorList>
    </citation>
    <scope>NUCLEOTIDE SEQUENCE</scope>
    <source>
        <strain evidence="1">DS2329</strain>
    </source>
</reference>
<keyword evidence="2" id="KW-1185">Reference proteome</keyword>
<dbReference type="Proteomes" id="UP001184833">
    <property type="component" value="Unassembled WGS sequence"/>
</dbReference>
<gene>
    <name evidence="1" type="ORF">J2786_003670</name>
</gene>
<comment type="caution">
    <text evidence="1">The sequence shown here is derived from an EMBL/GenBank/DDBJ whole genome shotgun (WGS) entry which is preliminary data.</text>
</comment>